<evidence type="ECO:0000313" key="2">
    <source>
        <dbReference type="Proteomes" id="UP000652176"/>
    </source>
</evidence>
<accession>A0ABR9D553</accession>
<proteinExistence type="predicted"/>
<name>A0ABR9D553_9GAMM</name>
<dbReference type="PANTHER" id="PTHR40688">
    <property type="match status" value="1"/>
</dbReference>
<organism evidence="1 2">
    <name type="scientific">Methylomonas albis</name>
    <dbReference type="NCBI Taxonomy" id="1854563"/>
    <lineage>
        <taxon>Bacteria</taxon>
        <taxon>Pseudomonadati</taxon>
        <taxon>Pseudomonadota</taxon>
        <taxon>Gammaproteobacteria</taxon>
        <taxon>Methylococcales</taxon>
        <taxon>Methylococcaceae</taxon>
        <taxon>Methylomonas</taxon>
    </lineage>
</organism>
<dbReference type="InterPro" id="IPR010985">
    <property type="entry name" value="Ribbon_hlx_hlx"/>
</dbReference>
<gene>
    <name evidence="1" type="ORF">IE877_20550</name>
</gene>
<dbReference type="Proteomes" id="UP000652176">
    <property type="component" value="Unassembled WGS sequence"/>
</dbReference>
<evidence type="ECO:0000313" key="1">
    <source>
        <dbReference type="EMBL" id="MBD9358234.1"/>
    </source>
</evidence>
<keyword evidence="2" id="KW-1185">Reference proteome</keyword>
<dbReference type="RefSeq" id="WP_192376459.1">
    <property type="nucleotide sequence ID" value="NZ_CAJHIV010000001.1"/>
</dbReference>
<dbReference type="InterPro" id="IPR052991">
    <property type="entry name" value="Non-func_TypeII_TA_Antitoxin"/>
</dbReference>
<dbReference type="CDD" id="cd22233">
    <property type="entry name" value="RHH_CopAso-like"/>
    <property type="match status" value="1"/>
</dbReference>
<dbReference type="EMBL" id="JACXSS010000001">
    <property type="protein sequence ID" value="MBD9358234.1"/>
    <property type="molecule type" value="Genomic_DNA"/>
</dbReference>
<comment type="caution">
    <text evidence="1">The sequence shown here is derived from an EMBL/GenBank/DDBJ whole genome shotgun (WGS) entry which is preliminary data.</text>
</comment>
<sequence>MPSTPFSIRLPDELKQSLATISQLTHRSQSQIVAKAIAEYINRNEWKLKAIQSAKVEAESGIFVSQDTTLNWLDSWGTDDEKDAPEPDVAPK</sequence>
<protein>
    <submittedName>
        <fullName evidence="1">CopG family ribbon-helix-helix protein</fullName>
    </submittedName>
</protein>
<dbReference type="SUPFAM" id="SSF47598">
    <property type="entry name" value="Ribbon-helix-helix"/>
    <property type="match status" value="1"/>
</dbReference>
<dbReference type="PANTHER" id="PTHR40688:SF2">
    <property type="entry name" value="RIBBON-HELIX-HELIX PROTEIN COPG DOMAIN-CONTAINING PROTEIN"/>
    <property type="match status" value="1"/>
</dbReference>
<reference evidence="1 2" key="1">
    <citation type="submission" date="2020-09" db="EMBL/GenBank/DDBJ databases">
        <title>Methylomonas albis sp. nov. and Methylomonas fluvii sp. nov.: Two cold-adapted methanotrophs from the River Elbe and an amended description of Methylovulum psychrotolerans strain Eb1.</title>
        <authorList>
            <person name="Bussmann I.K."/>
            <person name="Klings K.-W."/>
            <person name="Warnstedt J."/>
            <person name="Hoppert M."/>
            <person name="Saborowski A."/>
            <person name="Horn F."/>
            <person name="Liebner S."/>
        </authorList>
    </citation>
    <scope>NUCLEOTIDE SEQUENCE [LARGE SCALE GENOMIC DNA]</scope>
    <source>
        <strain evidence="1 2">EbA</strain>
    </source>
</reference>